<evidence type="ECO:0000256" key="2">
    <source>
        <dbReference type="ARBA" id="ARBA00005992"/>
    </source>
</evidence>
<keyword evidence="6 7" id="KW-0961">Cell wall biogenesis/degradation</keyword>
<dbReference type="InterPro" id="IPR050979">
    <property type="entry name" value="LD-transpeptidase"/>
</dbReference>
<comment type="caution">
    <text evidence="9">The sequence shown here is derived from an EMBL/GenBank/DDBJ whole genome shotgun (WGS) entry which is preliminary data.</text>
</comment>
<sequence length="248" mass="26507">MQSGTLIVVSKASQRMYVFKDGEPWKESPVSTGKRGHATPSGVFPILQKAVKHRSNLYANAPMPYMQRLTWDGIAIHAGHLPGYPASHGCIRVPYSFARALFAQTRASSTAVVVTSESLASHSSAGVLALNTARPEKADSRAPQLAVASESKETASPRIAYLPLLDSPAPAQSDLETVQLAASLSPDEADAHWALLVSRHPELSNVRKTVTPAVVGARRYYRLRITAPDAHAICASLKADGQACFNVG</sequence>
<evidence type="ECO:0000256" key="1">
    <source>
        <dbReference type="ARBA" id="ARBA00004752"/>
    </source>
</evidence>
<keyword evidence="5 7" id="KW-0573">Peptidoglycan synthesis</keyword>
<organism evidence="9 10">
    <name type="scientific">Novosphingobium indicum</name>
    <dbReference type="NCBI Taxonomy" id="462949"/>
    <lineage>
        <taxon>Bacteria</taxon>
        <taxon>Pseudomonadati</taxon>
        <taxon>Pseudomonadota</taxon>
        <taxon>Alphaproteobacteria</taxon>
        <taxon>Sphingomonadales</taxon>
        <taxon>Sphingomonadaceae</taxon>
        <taxon>Novosphingobium</taxon>
    </lineage>
</organism>
<dbReference type="InterPro" id="IPR005490">
    <property type="entry name" value="LD_TPept_cat_dom"/>
</dbReference>
<evidence type="ECO:0000313" key="10">
    <source>
        <dbReference type="Proteomes" id="UP000605099"/>
    </source>
</evidence>
<dbReference type="PANTHER" id="PTHR30582">
    <property type="entry name" value="L,D-TRANSPEPTIDASE"/>
    <property type="match status" value="1"/>
</dbReference>
<protein>
    <recommendedName>
        <fullName evidence="8">L,D-TPase catalytic domain-containing protein</fullName>
    </recommendedName>
</protein>
<dbReference type="EMBL" id="BMLK01000015">
    <property type="protein sequence ID" value="GGN54945.1"/>
    <property type="molecule type" value="Genomic_DNA"/>
</dbReference>
<dbReference type="NCBIfam" id="NF004785">
    <property type="entry name" value="PRK06132.1-2"/>
    <property type="match status" value="1"/>
</dbReference>
<keyword evidence="3" id="KW-0808">Transferase</keyword>
<name>A0ABQ2JWE5_9SPHN</name>
<gene>
    <name evidence="9" type="ORF">GCM10011349_31090</name>
</gene>
<evidence type="ECO:0000259" key="8">
    <source>
        <dbReference type="PROSITE" id="PS52029"/>
    </source>
</evidence>
<dbReference type="CDD" id="cd16913">
    <property type="entry name" value="YkuD_like"/>
    <property type="match status" value="1"/>
</dbReference>
<evidence type="ECO:0000256" key="6">
    <source>
        <dbReference type="ARBA" id="ARBA00023316"/>
    </source>
</evidence>
<dbReference type="SUPFAM" id="SSF141523">
    <property type="entry name" value="L,D-transpeptidase catalytic domain-like"/>
    <property type="match status" value="1"/>
</dbReference>
<feature type="domain" description="L,D-TPase catalytic" evidence="8">
    <location>
        <begin position="5"/>
        <end position="115"/>
    </location>
</feature>
<evidence type="ECO:0000256" key="5">
    <source>
        <dbReference type="ARBA" id="ARBA00022984"/>
    </source>
</evidence>
<dbReference type="PANTHER" id="PTHR30582:SF2">
    <property type="entry name" value="L,D-TRANSPEPTIDASE YCIB-RELATED"/>
    <property type="match status" value="1"/>
</dbReference>
<keyword evidence="4 7" id="KW-0133">Cell shape</keyword>
<feature type="active site" description="Proton donor/acceptor" evidence="7">
    <location>
        <position position="77"/>
    </location>
</feature>
<reference evidence="10" key="1">
    <citation type="journal article" date="2019" name="Int. J. Syst. Evol. Microbiol.">
        <title>The Global Catalogue of Microorganisms (GCM) 10K type strain sequencing project: providing services to taxonomists for standard genome sequencing and annotation.</title>
        <authorList>
            <consortium name="The Broad Institute Genomics Platform"/>
            <consortium name="The Broad Institute Genome Sequencing Center for Infectious Disease"/>
            <person name="Wu L."/>
            <person name="Ma J."/>
        </authorList>
    </citation>
    <scope>NUCLEOTIDE SEQUENCE [LARGE SCALE GENOMIC DNA]</scope>
    <source>
        <strain evidence="10">CGMCC 1.6784</strain>
    </source>
</reference>
<dbReference type="Gene3D" id="2.40.440.10">
    <property type="entry name" value="L,D-transpeptidase catalytic domain-like"/>
    <property type="match status" value="1"/>
</dbReference>
<dbReference type="Pfam" id="PF03734">
    <property type="entry name" value="YkuD"/>
    <property type="match status" value="1"/>
</dbReference>
<evidence type="ECO:0000313" key="9">
    <source>
        <dbReference type="EMBL" id="GGN54945.1"/>
    </source>
</evidence>
<keyword evidence="10" id="KW-1185">Reference proteome</keyword>
<evidence type="ECO:0000256" key="7">
    <source>
        <dbReference type="PROSITE-ProRule" id="PRU01373"/>
    </source>
</evidence>
<dbReference type="InterPro" id="IPR038063">
    <property type="entry name" value="Transpep_catalytic_dom"/>
</dbReference>
<evidence type="ECO:0000256" key="3">
    <source>
        <dbReference type="ARBA" id="ARBA00022679"/>
    </source>
</evidence>
<feature type="active site" description="Nucleophile" evidence="7">
    <location>
        <position position="90"/>
    </location>
</feature>
<dbReference type="Proteomes" id="UP000605099">
    <property type="component" value="Unassembled WGS sequence"/>
</dbReference>
<accession>A0ABQ2JWE5</accession>
<evidence type="ECO:0000256" key="4">
    <source>
        <dbReference type="ARBA" id="ARBA00022960"/>
    </source>
</evidence>
<dbReference type="PROSITE" id="PS52029">
    <property type="entry name" value="LD_TPASE"/>
    <property type="match status" value="1"/>
</dbReference>
<proteinExistence type="inferred from homology"/>
<comment type="similarity">
    <text evidence="2">Belongs to the YkuD family.</text>
</comment>
<comment type="pathway">
    <text evidence="1 7">Cell wall biogenesis; peptidoglycan biosynthesis.</text>
</comment>